<dbReference type="InterPro" id="IPR029053">
    <property type="entry name" value="Viral_coat"/>
</dbReference>
<dbReference type="Gene3D" id="2.60.120.20">
    <property type="match status" value="1"/>
</dbReference>
<protein>
    <submittedName>
        <fullName evidence="1">Capsid protein</fullName>
    </submittedName>
</protein>
<dbReference type="EMBL" id="MK012476">
    <property type="protein sequence ID" value="AYP28809.1"/>
    <property type="molecule type" value="Genomic_DNA"/>
</dbReference>
<evidence type="ECO:0000313" key="1">
    <source>
        <dbReference type="EMBL" id="AYP28809.1"/>
    </source>
</evidence>
<proteinExistence type="predicted"/>
<name>A0A3G2YT08_9VIRU</name>
<dbReference type="Proteomes" id="UP000290922">
    <property type="component" value="Segment"/>
</dbReference>
<evidence type="ECO:0000313" key="2">
    <source>
        <dbReference type="Proteomes" id="UP000290922"/>
    </source>
</evidence>
<organism evidence="1 2">
    <name type="scientific">Cressdnaviricota sp</name>
    <dbReference type="NCBI Taxonomy" id="2748378"/>
    <lineage>
        <taxon>Viruses</taxon>
        <taxon>Monodnaviria</taxon>
        <taxon>Shotokuvirae</taxon>
        <taxon>Cressdnaviricota</taxon>
    </lineage>
</organism>
<sequence length="253" mass="28358">MAYGRRHRRRYYRRGSRTLSNRYIYGKKGASAQAKQIASLRNRVNALARASQPEIRIEYNENTVTFKNELVTNVYYGFLPAPSFETLRGNACNLKDITIGGCLEYTDSYTQTPGLDHQRTASVRLLLVQSKAPNNGVSLNNVLNTNVSGAAYELNAYRPLLSGVSSNFRVLIDKTFTISDQHPIVPFKVRRSGLGEMVFELTDVSDVDEPTPLLIQPKGGLYGFWISSGLHWDASYTQQIKVNSYSKVAFTDA</sequence>
<reference evidence="1 2" key="1">
    <citation type="submission" date="2018-10" db="EMBL/GenBank/DDBJ databases">
        <title>Uncovering a Universe of Circular DNA Viruses in Animal Metagenomes.</title>
        <authorList>
            <person name="Tisza M."/>
            <person name="Buck C."/>
            <person name="Pastrana D."/>
            <person name="Welch N."/>
            <person name="Peretti A."/>
        </authorList>
    </citation>
    <scope>NUCLEOTIDE SEQUENCE [LARGE SCALE GENOMIC DNA]</scope>
    <source>
        <strain evidence="1">Ctbi77</strain>
    </source>
</reference>
<accession>A0A3G2YT08</accession>
<keyword evidence="2" id="KW-1185">Reference proteome</keyword>